<dbReference type="Pfam" id="PF04972">
    <property type="entry name" value="BON"/>
    <property type="match status" value="2"/>
</dbReference>
<dbReference type="PANTHER" id="PTHR34606:SF15">
    <property type="entry name" value="BON DOMAIN-CONTAINING PROTEIN"/>
    <property type="match status" value="1"/>
</dbReference>
<dbReference type="SMART" id="SM00749">
    <property type="entry name" value="BON"/>
    <property type="match status" value="2"/>
</dbReference>
<evidence type="ECO:0000256" key="2">
    <source>
        <dbReference type="SAM" id="SignalP"/>
    </source>
</evidence>
<evidence type="ECO:0000313" key="4">
    <source>
        <dbReference type="EMBL" id="NUZ07832.1"/>
    </source>
</evidence>
<dbReference type="RefSeq" id="WP_176070667.1">
    <property type="nucleotide sequence ID" value="NZ_JABWMJ010000009.1"/>
</dbReference>
<dbReference type="Proteomes" id="UP000529637">
    <property type="component" value="Unassembled WGS sequence"/>
</dbReference>
<keyword evidence="5" id="KW-1185">Reference proteome</keyword>
<reference evidence="4 5" key="1">
    <citation type="submission" date="2020-06" db="EMBL/GenBank/DDBJ databases">
        <title>Schlegella sp. ID0723 isolated from air conditioner.</title>
        <authorList>
            <person name="Kim D.Y."/>
            <person name="Kim D.-U."/>
        </authorList>
    </citation>
    <scope>NUCLEOTIDE SEQUENCE [LARGE SCALE GENOMIC DNA]</scope>
    <source>
        <strain evidence="4 5">ID0723</strain>
    </source>
</reference>
<dbReference type="InterPro" id="IPR014004">
    <property type="entry name" value="Transpt-assoc_nodulatn_dom_bac"/>
</dbReference>
<evidence type="ECO:0000259" key="3">
    <source>
        <dbReference type="PROSITE" id="PS50914"/>
    </source>
</evidence>
<accession>A0A7Y6TY82</accession>
<organism evidence="4 5">
    <name type="scientific">Piscinibacter koreensis</name>
    <dbReference type="NCBI Taxonomy" id="2742824"/>
    <lineage>
        <taxon>Bacteria</taxon>
        <taxon>Pseudomonadati</taxon>
        <taxon>Pseudomonadota</taxon>
        <taxon>Betaproteobacteria</taxon>
        <taxon>Burkholderiales</taxon>
        <taxon>Sphaerotilaceae</taxon>
        <taxon>Piscinibacter</taxon>
    </lineage>
</organism>
<feature type="region of interest" description="Disordered" evidence="1">
    <location>
        <begin position="138"/>
        <end position="166"/>
    </location>
</feature>
<dbReference type="EMBL" id="JABWMJ010000009">
    <property type="protein sequence ID" value="NUZ07832.1"/>
    <property type="molecule type" value="Genomic_DNA"/>
</dbReference>
<dbReference type="InterPro" id="IPR051686">
    <property type="entry name" value="Lipoprotein_DolP"/>
</dbReference>
<dbReference type="PROSITE" id="PS51257">
    <property type="entry name" value="PROKAR_LIPOPROTEIN"/>
    <property type="match status" value="1"/>
</dbReference>
<dbReference type="PANTHER" id="PTHR34606">
    <property type="entry name" value="BON DOMAIN-CONTAINING PROTEIN"/>
    <property type="match status" value="1"/>
</dbReference>
<feature type="domain" description="BON" evidence="3">
    <location>
        <begin position="181"/>
        <end position="249"/>
    </location>
</feature>
<gene>
    <name evidence="4" type="ORF">HQN59_18875</name>
</gene>
<dbReference type="PROSITE" id="PS50914">
    <property type="entry name" value="BON"/>
    <property type="match status" value="2"/>
</dbReference>
<proteinExistence type="predicted"/>
<feature type="domain" description="BON" evidence="3">
    <location>
        <begin position="61"/>
        <end position="129"/>
    </location>
</feature>
<feature type="compositionally biased region" description="Basic and acidic residues" evidence="1">
    <location>
        <begin position="146"/>
        <end position="166"/>
    </location>
</feature>
<dbReference type="InterPro" id="IPR007055">
    <property type="entry name" value="BON_dom"/>
</dbReference>
<protein>
    <submittedName>
        <fullName evidence="4">BON domain-containing protein</fullName>
    </submittedName>
</protein>
<feature type="signal peptide" evidence="2">
    <location>
        <begin position="1"/>
        <end position="23"/>
    </location>
</feature>
<keyword evidence="2" id="KW-0732">Signal</keyword>
<evidence type="ECO:0000313" key="5">
    <source>
        <dbReference type="Proteomes" id="UP000529637"/>
    </source>
</evidence>
<sequence length="251" mass="24943">MSRPNVTTPITAAIAIAAALLSACEQRTTTVQTPTGTTTTTTIAPSTSASAALDAAGGAVANAALTAKVKSALLADASVKGMRIDVDSRDGVVTLNGTADSADNVTRAETLARGVDGVRSVENRLTVGAPATSAVVTGSASSAADRTGRALDRAGDSAGRAMDRAADSAGRAADRAGEVLGDAALTAKVKTALLADPDVKGLAIDVDSKDGVVTLNGSLEQRALTQRAESIAKGVDGVKSVNNRLTFKSPG</sequence>
<comment type="caution">
    <text evidence="4">The sequence shown here is derived from an EMBL/GenBank/DDBJ whole genome shotgun (WGS) entry which is preliminary data.</text>
</comment>
<name>A0A7Y6TY82_9BURK</name>
<dbReference type="Gene3D" id="3.30.1340.30">
    <property type="match status" value="2"/>
</dbReference>
<dbReference type="AlphaFoldDB" id="A0A7Y6TY82"/>
<feature type="chain" id="PRO_5031403194" evidence="2">
    <location>
        <begin position="24"/>
        <end position="251"/>
    </location>
</feature>
<evidence type="ECO:0000256" key="1">
    <source>
        <dbReference type="SAM" id="MobiDB-lite"/>
    </source>
</evidence>